<proteinExistence type="predicted"/>
<accession>A0AAU6W1L3</accession>
<keyword evidence="1" id="KW-0812">Transmembrane</keyword>
<evidence type="ECO:0000256" key="1">
    <source>
        <dbReference type="SAM" id="Phobius"/>
    </source>
</evidence>
<reference evidence="2" key="1">
    <citation type="journal article" date="2024" name="J. Gen. Virol.">
        <title>Novel phages of Pseudomonas syringae unveil numerous potential auxiliary metabolic genes.</title>
        <authorList>
            <person name="Feltin C."/>
            <person name="Garneau J.R."/>
            <person name="Morris C.E."/>
            <person name="Berard A."/>
            <person name="Torres-Barcelo C."/>
        </authorList>
    </citation>
    <scope>NUCLEOTIDE SEQUENCE</scope>
</reference>
<feature type="transmembrane region" description="Helical" evidence="1">
    <location>
        <begin position="6"/>
        <end position="25"/>
    </location>
</feature>
<dbReference type="EMBL" id="PP179318">
    <property type="protein sequence ID" value="XAI70084.1"/>
    <property type="molecule type" value="Genomic_DNA"/>
</dbReference>
<evidence type="ECO:0008006" key="3">
    <source>
        <dbReference type="Google" id="ProtNLM"/>
    </source>
</evidence>
<gene>
    <name evidence="2" type="ORF">Nican01_00071</name>
</gene>
<sequence length="60" mass="7002">MLFPRLNVVVLVIAVAFLVEQNIFWGWNIMPTSERELITDGFNMILFALAWQSPRVRKIP</sequence>
<organism evidence="2">
    <name type="scientific">Pseudomonas phage Nican01</name>
    <dbReference type="NCBI Taxonomy" id="3138540"/>
    <lineage>
        <taxon>Viruses</taxon>
        <taxon>Duplodnaviria</taxon>
        <taxon>Heunggongvirae</taxon>
        <taxon>Uroviricota</taxon>
        <taxon>Caudoviricetes</taxon>
        <taxon>Nickievirus</taxon>
    </lineage>
</organism>
<evidence type="ECO:0000313" key="2">
    <source>
        <dbReference type="EMBL" id="XAI70084.1"/>
    </source>
</evidence>
<protein>
    <recommendedName>
        <fullName evidence="3">Holin</fullName>
    </recommendedName>
</protein>
<name>A0AAU6W1L3_9CAUD</name>
<keyword evidence="1" id="KW-1133">Transmembrane helix</keyword>
<keyword evidence="1" id="KW-0472">Membrane</keyword>